<gene>
    <name evidence="2" type="ORF">ACJDT4_11680</name>
</gene>
<name>A0ABW8TGF7_9CLOT</name>
<reference evidence="2 3" key="1">
    <citation type="submission" date="2024-11" db="EMBL/GenBank/DDBJ databases">
        <authorList>
            <person name="Heng Y.C."/>
            <person name="Lim A.C.H."/>
            <person name="Lee J.K.Y."/>
            <person name="Kittelmann S."/>
        </authorList>
    </citation>
    <scope>NUCLEOTIDE SEQUENCE [LARGE SCALE GENOMIC DNA]</scope>
    <source>
        <strain evidence="2 3">WILCCON 0114</strain>
    </source>
</reference>
<evidence type="ECO:0000313" key="3">
    <source>
        <dbReference type="Proteomes" id="UP001623592"/>
    </source>
</evidence>
<organism evidence="2 3">
    <name type="scientific">Clostridium neuense</name>
    <dbReference type="NCBI Taxonomy" id="1728934"/>
    <lineage>
        <taxon>Bacteria</taxon>
        <taxon>Bacillati</taxon>
        <taxon>Bacillota</taxon>
        <taxon>Clostridia</taxon>
        <taxon>Eubacteriales</taxon>
        <taxon>Clostridiaceae</taxon>
        <taxon>Clostridium</taxon>
    </lineage>
</organism>
<feature type="region of interest" description="Disordered" evidence="1">
    <location>
        <begin position="46"/>
        <end position="83"/>
    </location>
</feature>
<keyword evidence="3" id="KW-1185">Reference proteome</keyword>
<evidence type="ECO:0000313" key="2">
    <source>
        <dbReference type="EMBL" id="MFL0251085.1"/>
    </source>
</evidence>
<accession>A0ABW8TGF7</accession>
<dbReference type="Proteomes" id="UP001623592">
    <property type="component" value="Unassembled WGS sequence"/>
</dbReference>
<evidence type="ECO:0000256" key="1">
    <source>
        <dbReference type="SAM" id="MobiDB-lite"/>
    </source>
</evidence>
<proteinExistence type="predicted"/>
<dbReference type="RefSeq" id="WP_406787744.1">
    <property type="nucleotide sequence ID" value="NZ_JBJIAA010000009.1"/>
</dbReference>
<protein>
    <submittedName>
        <fullName evidence="2">Uncharacterized protein</fullName>
    </submittedName>
</protein>
<comment type="caution">
    <text evidence="2">The sequence shown here is derived from an EMBL/GenBank/DDBJ whole genome shotgun (WGS) entry which is preliminary data.</text>
</comment>
<dbReference type="EMBL" id="JBJIAA010000009">
    <property type="protein sequence ID" value="MFL0251085.1"/>
    <property type="molecule type" value="Genomic_DNA"/>
</dbReference>
<feature type="region of interest" description="Disordered" evidence="1">
    <location>
        <begin position="1"/>
        <end position="23"/>
    </location>
</feature>
<feature type="compositionally biased region" description="Basic and acidic residues" evidence="1">
    <location>
        <begin position="1"/>
        <end position="17"/>
    </location>
</feature>
<sequence length="110" mass="13472">MNSDNEIRNDNKGNEPCEHDEEDLEFQPMPYCPFMMSNMGPAMSGEYSNPNTMMMPSYDDDDSDWEDDSDDSDEYRHKHHHHHRRPYYPCFYHNCHKHGNHHNMPWWWMY</sequence>
<feature type="compositionally biased region" description="Acidic residues" evidence="1">
    <location>
        <begin position="58"/>
        <end position="73"/>
    </location>
</feature>